<dbReference type="SUPFAM" id="SSF63380">
    <property type="entry name" value="Riboflavin synthase domain-like"/>
    <property type="match status" value="1"/>
</dbReference>
<dbReference type="InterPro" id="IPR008333">
    <property type="entry name" value="Cbr1-like_FAD-bd_dom"/>
</dbReference>
<dbReference type="eggNOG" id="COG0633">
    <property type="taxonomic scope" value="Bacteria"/>
</dbReference>
<evidence type="ECO:0000256" key="2">
    <source>
        <dbReference type="ARBA" id="ARBA00034078"/>
    </source>
</evidence>
<dbReference type="Gene3D" id="2.40.30.10">
    <property type="entry name" value="Translation factors"/>
    <property type="match status" value="1"/>
</dbReference>
<dbReference type="InterPro" id="IPR036010">
    <property type="entry name" value="2Fe-2S_ferredoxin-like_sf"/>
</dbReference>
<dbReference type="CDD" id="cd06190">
    <property type="entry name" value="T4MO_e_transfer_like"/>
    <property type="match status" value="1"/>
</dbReference>
<evidence type="ECO:0000259" key="3">
    <source>
        <dbReference type="PROSITE" id="PS51085"/>
    </source>
</evidence>
<comment type="cofactor">
    <cofactor evidence="2">
        <name>[2Fe-2S] cluster</name>
        <dbReference type="ChEBI" id="CHEBI:190135"/>
    </cofactor>
</comment>
<feature type="domain" description="2Fe-2S ferredoxin-type" evidence="3">
    <location>
        <begin position="1"/>
        <end position="94"/>
    </location>
</feature>
<dbReference type="GO" id="GO:0016491">
    <property type="term" value="F:oxidoreductase activity"/>
    <property type="evidence" value="ECO:0007669"/>
    <property type="project" value="InterPro"/>
</dbReference>
<keyword evidence="1" id="KW-0408">Iron</keyword>
<dbReference type="InterPro" id="IPR012675">
    <property type="entry name" value="Beta-grasp_dom_sf"/>
</dbReference>
<keyword evidence="6" id="KW-1185">Reference proteome</keyword>
<dbReference type="EMBL" id="ABCP01000011">
    <property type="protein sequence ID" value="EDM47942.1"/>
    <property type="molecule type" value="Genomic_DNA"/>
</dbReference>
<dbReference type="PRINTS" id="PR00410">
    <property type="entry name" value="PHEHYDRXLASE"/>
</dbReference>
<evidence type="ECO:0000259" key="4">
    <source>
        <dbReference type="PROSITE" id="PS51384"/>
    </source>
</evidence>
<dbReference type="GO" id="GO:0051537">
    <property type="term" value="F:2 iron, 2 sulfur cluster binding"/>
    <property type="evidence" value="ECO:0007669"/>
    <property type="project" value="InterPro"/>
</dbReference>
<accession>A6F029</accession>
<keyword evidence="1" id="KW-0411">Iron-sulfur</keyword>
<evidence type="ECO:0000313" key="5">
    <source>
        <dbReference type="EMBL" id="EDM47942.1"/>
    </source>
</evidence>
<dbReference type="PANTHER" id="PTHR47354">
    <property type="entry name" value="NADH OXIDOREDUCTASE HCR"/>
    <property type="match status" value="1"/>
</dbReference>
<gene>
    <name evidence="5" type="ORF">MDG893_15170</name>
</gene>
<name>A6F029_9GAMM</name>
<dbReference type="OrthoDB" id="9796486at2"/>
<dbReference type="PROSITE" id="PS00197">
    <property type="entry name" value="2FE2S_FER_1"/>
    <property type="match status" value="1"/>
</dbReference>
<dbReference type="Gene3D" id="3.40.50.80">
    <property type="entry name" value="Nucleotide-binding domain of ferredoxin-NADP reductase (FNR) module"/>
    <property type="match status" value="1"/>
</dbReference>
<dbReference type="InterPro" id="IPR050415">
    <property type="entry name" value="MRET"/>
</dbReference>
<dbReference type="SUPFAM" id="SSF52343">
    <property type="entry name" value="Ferredoxin reductase-like, C-terminal NADP-linked domain"/>
    <property type="match status" value="1"/>
</dbReference>
<dbReference type="InterPro" id="IPR039261">
    <property type="entry name" value="FNR_nucleotide-bd"/>
</dbReference>
<dbReference type="Pfam" id="PF00970">
    <property type="entry name" value="FAD_binding_6"/>
    <property type="match status" value="1"/>
</dbReference>
<sequence>MVQITVEGKTEEQSFECEQDDTILRAALRAGKGFPYACNVGSCGNCRFQLLDGEVEHAREDAPAWGERDLKRNRYLGCQAHPKGDCRIKLRFDDAYTPEILPARTEMTLKAKSTITHDISEFFFELKTPTPFLPGQYALLGLPGVDGGRAYSMSNVTKEGSEWHFQIKRVPNGAATTCLFDRVNTGDTIKLDGPYGTAFLREDAPRDILCLAGGSGLSPMVSITRAAAVSDKLKGRQIDFVFGGRATRDVCGREFLEELPGFGDRIRFHAAISNPGPEDADWDGHTGFVHDVAHEIFGDSIRDKEIYFAGPPPMAQAVQKLLFDLKVPPEQIHFDEFY</sequence>
<dbReference type="RefSeq" id="WP_007153625.1">
    <property type="nucleotide sequence ID" value="NZ_ABCP01000011.1"/>
</dbReference>
<dbReference type="Gene3D" id="3.10.20.30">
    <property type="match status" value="1"/>
</dbReference>
<dbReference type="AlphaFoldDB" id="A6F029"/>
<reference evidence="5 6" key="1">
    <citation type="submission" date="2007-06" db="EMBL/GenBank/DDBJ databases">
        <authorList>
            <person name="Green D."/>
            <person name="Ferriera S."/>
            <person name="Johnson J."/>
            <person name="Kravitz S."/>
            <person name="Beeson K."/>
            <person name="Sutton G."/>
            <person name="Rogers Y.-H."/>
            <person name="Friedman R."/>
            <person name="Frazier M."/>
            <person name="Venter J.C."/>
        </authorList>
    </citation>
    <scope>NUCLEOTIDE SEQUENCE [LARGE SCALE GENOMIC DNA]</scope>
    <source>
        <strain evidence="5 6">DG893</strain>
    </source>
</reference>
<organism evidence="5 6">
    <name type="scientific">Marinobacter algicola DG893</name>
    <dbReference type="NCBI Taxonomy" id="443152"/>
    <lineage>
        <taxon>Bacteria</taxon>
        <taxon>Pseudomonadati</taxon>
        <taxon>Pseudomonadota</taxon>
        <taxon>Gammaproteobacteria</taxon>
        <taxon>Pseudomonadales</taxon>
        <taxon>Marinobacteraceae</taxon>
        <taxon>Marinobacter</taxon>
    </lineage>
</organism>
<dbReference type="InterPro" id="IPR017938">
    <property type="entry name" value="Riboflavin_synthase-like_b-brl"/>
</dbReference>
<keyword evidence="1" id="KW-0479">Metal-binding</keyword>
<feature type="domain" description="FAD-binding FR-type" evidence="4">
    <location>
        <begin position="102"/>
        <end position="201"/>
    </location>
</feature>
<dbReference type="Pfam" id="PF00175">
    <property type="entry name" value="NAD_binding_1"/>
    <property type="match status" value="1"/>
</dbReference>
<dbReference type="InterPro" id="IPR001433">
    <property type="entry name" value="OxRdtase_FAD/NAD-bd"/>
</dbReference>
<dbReference type="PROSITE" id="PS51085">
    <property type="entry name" value="2FE2S_FER_2"/>
    <property type="match status" value="1"/>
</dbReference>
<comment type="caution">
    <text evidence="5">The sequence shown here is derived from an EMBL/GenBank/DDBJ whole genome shotgun (WGS) entry which is preliminary data.</text>
</comment>
<dbReference type="Pfam" id="PF00111">
    <property type="entry name" value="Fer2"/>
    <property type="match status" value="1"/>
</dbReference>
<dbReference type="InterPro" id="IPR017927">
    <property type="entry name" value="FAD-bd_FR_type"/>
</dbReference>
<proteinExistence type="predicted"/>
<dbReference type="Proteomes" id="UP000005856">
    <property type="component" value="Unassembled WGS sequence"/>
</dbReference>
<dbReference type="CDD" id="cd00207">
    <property type="entry name" value="fer2"/>
    <property type="match status" value="1"/>
</dbReference>
<dbReference type="PROSITE" id="PS51384">
    <property type="entry name" value="FAD_FR"/>
    <property type="match status" value="1"/>
</dbReference>
<evidence type="ECO:0000256" key="1">
    <source>
        <dbReference type="ARBA" id="ARBA00023014"/>
    </source>
</evidence>
<dbReference type="STRING" id="443152.MDG893_15170"/>
<dbReference type="InterPro" id="IPR001041">
    <property type="entry name" value="2Fe-2S_ferredoxin-type"/>
</dbReference>
<dbReference type="eggNOG" id="COG0543">
    <property type="taxonomic scope" value="Bacteria"/>
</dbReference>
<dbReference type="SUPFAM" id="SSF54292">
    <property type="entry name" value="2Fe-2S ferredoxin-like"/>
    <property type="match status" value="1"/>
</dbReference>
<dbReference type="PANTHER" id="PTHR47354:SF5">
    <property type="entry name" value="PROTEIN RFBI"/>
    <property type="match status" value="1"/>
</dbReference>
<evidence type="ECO:0000313" key="6">
    <source>
        <dbReference type="Proteomes" id="UP000005856"/>
    </source>
</evidence>
<dbReference type="InterPro" id="IPR006058">
    <property type="entry name" value="2Fe2S_fd_BS"/>
</dbReference>
<protein>
    <submittedName>
        <fullName evidence="5">Oxidoreductase FAD-binding region</fullName>
    </submittedName>
</protein>